<evidence type="ECO:0000313" key="6">
    <source>
        <dbReference type="EMBL" id="KMZ61009.1"/>
    </source>
</evidence>
<gene>
    <name evidence="6" type="ORF">ZOSMA_55G00610</name>
</gene>
<dbReference type="STRING" id="29655.A0A0K9NW59"/>
<evidence type="ECO:0000256" key="3">
    <source>
        <dbReference type="ARBA" id="ARBA00022833"/>
    </source>
</evidence>
<evidence type="ECO:0000256" key="1">
    <source>
        <dbReference type="ARBA" id="ARBA00022723"/>
    </source>
</evidence>
<dbReference type="AlphaFoldDB" id="A0A0K9NW59"/>
<feature type="repeat" description="TPR" evidence="4">
    <location>
        <begin position="140"/>
        <end position="173"/>
    </location>
</feature>
<evidence type="ECO:0000259" key="5">
    <source>
        <dbReference type="Pfam" id="PF01753"/>
    </source>
</evidence>
<dbReference type="PANTHER" id="PTHR47337">
    <property type="entry name" value="TETRATRICOPEPTIDE REPEAT (TPR)-LIKE SUPERFAMILY PROTEIN"/>
    <property type="match status" value="1"/>
</dbReference>
<protein>
    <recommendedName>
        <fullName evidence="5">MYND-type domain-containing protein</fullName>
    </recommendedName>
</protein>
<dbReference type="PROSITE" id="PS50005">
    <property type="entry name" value="TPR"/>
    <property type="match status" value="2"/>
</dbReference>
<sequence length="388" mass="43988">MEDVKRLVSEDLRQAIFKSTPDLLVITCTSLIDRLLPSARFQQVVRELAYPEMGLRRKTPEIALQHKCQGNHHFSNRDYAQALKSYSQALRFSPVDCDGVGKKLLAMIYANRASSFLELGHFEACVRDCSRAIDVSSHYVKAWYRRGRANALLKNYEDAVRDFETAFNLQDSISEKQHIKKELDTISSLFKKTITSKNMKRHDDIETLGGCIVSEPCSAILECITTKTKGRGMVSLCDVFPSSMVHYEEPLAAVVLKSCRENHCHFCFTELGGDVIFCPFCATPFYCSEHCREKADLEHRHECKGVNWPVIFPSDAILAGRIVANFIEKGGSFFGSKPIETSDFSHNYVHESPERKLELHIYSVVLLYCLNYYYGSRIPFSGTSASQT</sequence>
<dbReference type="Proteomes" id="UP000036987">
    <property type="component" value="Unassembled WGS sequence"/>
</dbReference>
<reference evidence="7" key="1">
    <citation type="journal article" date="2016" name="Nature">
        <title>The genome of the seagrass Zostera marina reveals angiosperm adaptation to the sea.</title>
        <authorList>
            <person name="Olsen J.L."/>
            <person name="Rouze P."/>
            <person name="Verhelst B."/>
            <person name="Lin Y.-C."/>
            <person name="Bayer T."/>
            <person name="Collen J."/>
            <person name="Dattolo E."/>
            <person name="De Paoli E."/>
            <person name="Dittami S."/>
            <person name="Maumus F."/>
            <person name="Michel G."/>
            <person name="Kersting A."/>
            <person name="Lauritano C."/>
            <person name="Lohaus R."/>
            <person name="Toepel M."/>
            <person name="Tonon T."/>
            <person name="Vanneste K."/>
            <person name="Amirebrahimi M."/>
            <person name="Brakel J."/>
            <person name="Bostroem C."/>
            <person name="Chovatia M."/>
            <person name="Grimwood J."/>
            <person name="Jenkins J.W."/>
            <person name="Jueterbock A."/>
            <person name="Mraz A."/>
            <person name="Stam W.T."/>
            <person name="Tice H."/>
            <person name="Bornberg-Bauer E."/>
            <person name="Green P.J."/>
            <person name="Pearson G.A."/>
            <person name="Procaccini G."/>
            <person name="Duarte C.M."/>
            <person name="Schmutz J."/>
            <person name="Reusch T.B.H."/>
            <person name="Van de Peer Y."/>
        </authorList>
    </citation>
    <scope>NUCLEOTIDE SEQUENCE [LARGE SCALE GENOMIC DNA]</scope>
    <source>
        <strain evidence="7">cv. Finnish</strain>
    </source>
</reference>
<keyword evidence="4" id="KW-0802">TPR repeat</keyword>
<keyword evidence="2" id="KW-0863">Zinc-finger</keyword>
<dbReference type="SMART" id="SM00028">
    <property type="entry name" value="TPR"/>
    <property type="match status" value="3"/>
</dbReference>
<dbReference type="OMA" id="HESPERK"/>
<feature type="repeat" description="TPR" evidence="4">
    <location>
        <begin position="63"/>
        <end position="96"/>
    </location>
</feature>
<name>A0A0K9NW59_ZOSMR</name>
<dbReference type="SUPFAM" id="SSF48452">
    <property type="entry name" value="TPR-like"/>
    <property type="match status" value="1"/>
</dbReference>
<keyword evidence="7" id="KW-1185">Reference proteome</keyword>
<comment type="caution">
    <text evidence="6">The sequence shown here is derived from an EMBL/GenBank/DDBJ whole genome shotgun (WGS) entry which is preliminary data.</text>
</comment>
<dbReference type="EMBL" id="LFYR01001545">
    <property type="protein sequence ID" value="KMZ61009.1"/>
    <property type="molecule type" value="Genomic_DNA"/>
</dbReference>
<dbReference type="PANTHER" id="PTHR47337:SF1">
    <property type="entry name" value="TETRATRICOPEPTIDE REPEAT (TPR)-LIKE SUPERFAMILY PROTEIN"/>
    <property type="match status" value="1"/>
</dbReference>
<evidence type="ECO:0000256" key="4">
    <source>
        <dbReference type="PROSITE-ProRule" id="PRU00339"/>
    </source>
</evidence>
<dbReference type="SUPFAM" id="SSF144232">
    <property type="entry name" value="HIT/MYND zinc finger-like"/>
    <property type="match status" value="1"/>
</dbReference>
<dbReference type="Gene3D" id="1.25.40.10">
    <property type="entry name" value="Tetratricopeptide repeat domain"/>
    <property type="match status" value="1"/>
</dbReference>
<proteinExistence type="predicted"/>
<dbReference type="Pfam" id="PF13432">
    <property type="entry name" value="TPR_16"/>
    <property type="match status" value="1"/>
</dbReference>
<dbReference type="InterPro" id="IPR002893">
    <property type="entry name" value="Znf_MYND"/>
</dbReference>
<keyword evidence="3" id="KW-0862">Zinc</keyword>
<keyword evidence="1" id="KW-0479">Metal-binding</keyword>
<dbReference type="Pfam" id="PF01753">
    <property type="entry name" value="zf-MYND"/>
    <property type="match status" value="1"/>
</dbReference>
<dbReference type="GO" id="GO:0008270">
    <property type="term" value="F:zinc ion binding"/>
    <property type="evidence" value="ECO:0007669"/>
    <property type="project" value="UniProtKB-KW"/>
</dbReference>
<dbReference type="OrthoDB" id="1926212at2759"/>
<evidence type="ECO:0000313" key="7">
    <source>
        <dbReference type="Proteomes" id="UP000036987"/>
    </source>
</evidence>
<organism evidence="6 7">
    <name type="scientific">Zostera marina</name>
    <name type="common">Eelgrass</name>
    <dbReference type="NCBI Taxonomy" id="29655"/>
    <lineage>
        <taxon>Eukaryota</taxon>
        <taxon>Viridiplantae</taxon>
        <taxon>Streptophyta</taxon>
        <taxon>Embryophyta</taxon>
        <taxon>Tracheophyta</taxon>
        <taxon>Spermatophyta</taxon>
        <taxon>Magnoliopsida</taxon>
        <taxon>Liliopsida</taxon>
        <taxon>Zosteraceae</taxon>
        <taxon>Zostera</taxon>
    </lineage>
</organism>
<accession>A0A0K9NW59</accession>
<feature type="domain" description="MYND-type" evidence="5">
    <location>
        <begin position="264"/>
        <end position="303"/>
    </location>
</feature>
<dbReference type="InterPro" id="IPR011990">
    <property type="entry name" value="TPR-like_helical_dom_sf"/>
</dbReference>
<evidence type="ECO:0000256" key="2">
    <source>
        <dbReference type="ARBA" id="ARBA00022771"/>
    </source>
</evidence>
<dbReference type="InterPro" id="IPR019734">
    <property type="entry name" value="TPR_rpt"/>
</dbReference>